<protein>
    <submittedName>
        <fullName evidence="1">Uncharacterized protein</fullName>
    </submittedName>
</protein>
<dbReference type="AlphaFoldDB" id="A0A4Y2KKF0"/>
<proteinExistence type="predicted"/>
<evidence type="ECO:0000313" key="2">
    <source>
        <dbReference type="Proteomes" id="UP000499080"/>
    </source>
</evidence>
<gene>
    <name evidence="1" type="ORF">AVEN_31189_1</name>
</gene>
<evidence type="ECO:0000313" key="1">
    <source>
        <dbReference type="EMBL" id="GBN02519.1"/>
    </source>
</evidence>
<dbReference type="EMBL" id="BGPR01004710">
    <property type="protein sequence ID" value="GBN02519.1"/>
    <property type="molecule type" value="Genomic_DNA"/>
</dbReference>
<dbReference type="Proteomes" id="UP000499080">
    <property type="component" value="Unassembled WGS sequence"/>
</dbReference>
<organism evidence="1 2">
    <name type="scientific">Araneus ventricosus</name>
    <name type="common">Orbweaver spider</name>
    <name type="synonym">Epeira ventricosa</name>
    <dbReference type="NCBI Taxonomy" id="182803"/>
    <lineage>
        <taxon>Eukaryota</taxon>
        <taxon>Metazoa</taxon>
        <taxon>Ecdysozoa</taxon>
        <taxon>Arthropoda</taxon>
        <taxon>Chelicerata</taxon>
        <taxon>Arachnida</taxon>
        <taxon>Araneae</taxon>
        <taxon>Araneomorphae</taxon>
        <taxon>Entelegynae</taxon>
        <taxon>Araneoidea</taxon>
        <taxon>Araneidae</taxon>
        <taxon>Araneus</taxon>
    </lineage>
</organism>
<comment type="caution">
    <text evidence="1">The sequence shown here is derived from an EMBL/GenBank/DDBJ whole genome shotgun (WGS) entry which is preliminary data.</text>
</comment>
<keyword evidence="2" id="KW-1185">Reference proteome</keyword>
<name>A0A4Y2KKF0_ARAVE</name>
<sequence>MASFRGMSPIDTWLEIEFSPGMSPIDTWLEIEFSPGMSPIDTWLEIEFSPACHPSTLGWKLSSGSMCLAQGFPNLFFSTRTP</sequence>
<reference evidence="1 2" key="1">
    <citation type="journal article" date="2019" name="Sci. Rep.">
        <title>Orb-weaving spider Araneus ventricosus genome elucidates the spidroin gene catalogue.</title>
        <authorList>
            <person name="Kono N."/>
            <person name="Nakamura H."/>
            <person name="Ohtoshi R."/>
            <person name="Moran D.A.P."/>
            <person name="Shinohara A."/>
            <person name="Yoshida Y."/>
            <person name="Fujiwara M."/>
            <person name="Mori M."/>
            <person name="Tomita M."/>
            <person name="Arakawa K."/>
        </authorList>
    </citation>
    <scope>NUCLEOTIDE SEQUENCE [LARGE SCALE GENOMIC DNA]</scope>
</reference>
<accession>A0A4Y2KKF0</accession>